<dbReference type="Pfam" id="PF00149">
    <property type="entry name" value="Metallophos"/>
    <property type="match status" value="1"/>
</dbReference>
<evidence type="ECO:0000313" key="2">
    <source>
        <dbReference type="EMBL" id="QGZ94212.1"/>
    </source>
</evidence>
<dbReference type="PANTHER" id="PTHR39323:SF1">
    <property type="entry name" value="BLR1149 PROTEIN"/>
    <property type="match status" value="1"/>
</dbReference>
<dbReference type="Proteomes" id="UP000431269">
    <property type="component" value="Chromosome"/>
</dbReference>
<keyword evidence="3" id="KW-1185">Reference proteome</keyword>
<feature type="domain" description="Calcineurin-like phosphoesterase" evidence="1">
    <location>
        <begin position="55"/>
        <end position="145"/>
    </location>
</feature>
<protein>
    <submittedName>
        <fullName evidence="2">Metallophosphoesterase, DNA ligase-associated</fullName>
    </submittedName>
</protein>
<evidence type="ECO:0000259" key="1">
    <source>
        <dbReference type="Pfam" id="PF00149"/>
    </source>
</evidence>
<dbReference type="AlphaFoldDB" id="A0A6I6MRG2"/>
<dbReference type="EMBL" id="CP047045">
    <property type="protein sequence ID" value="QGZ94212.1"/>
    <property type="molecule type" value="Genomic_DNA"/>
</dbReference>
<keyword evidence="2" id="KW-0436">Ligase</keyword>
<dbReference type="InterPro" id="IPR026336">
    <property type="entry name" value="PdeM-like"/>
</dbReference>
<dbReference type="PANTHER" id="PTHR39323">
    <property type="entry name" value="BLR1149 PROTEIN"/>
    <property type="match status" value="1"/>
</dbReference>
<dbReference type="NCBIfam" id="TIGR04123">
    <property type="entry name" value="P_estr_lig_assc"/>
    <property type="match status" value="1"/>
</dbReference>
<dbReference type="SUPFAM" id="SSF56300">
    <property type="entry name" value="Metallo-dependent phosphatases"/>
    <property type="match status" value="1"/>
</dbReference>
<gene>
    <name evidence="2" type="ORF">DSM104635_01028</name>
</gene>
<evidence type="ECO:0000313" key="3">
    <source>
        <dbReference type="Proteomes" id="UP000431269"/>
    </source>
</evidence>
<dbReference type="RefSeq" id="WP_158765167.1">
    <property type="nucleotide sequence ID" value="NZ_CP047045.1"/>
</dbReference>
<dbReference type="GO" id="GO:0016874">
    <property type="term" value="F:ligase activity"/>
    <property type="evidence" value="ECO:0007669"/>
    <property type="project" value="UniProtKB-KW"/>
</dbReference>
<proteinExistence type="predicted"/>
<dbReference type="InterPro" id="IPR029052">
    <property type="entry name" value="Metallo-depent_PP-like"/>
</dbReference>
<reference evidence="3" key="1">
    <citation type="submission" date="2019-12" db="EMBL/GenBank/DDBJ databases">
        <title>Complete genome of Terracaulis silvestris 0127_4.</title>
        <authorList>
            <person name="Vieira S."/>
            <person name="Riedel T."/>
            <person name="Sproer C."/>
            <person name="Pascual J."/>
            <person name="Boedeker C."/>
            <person name="Overmann J."/>
        </authorList>
    </citation>
    <scope>NUCLEOTIDE SEQUENCE [LARGE SCALE GENOMIC DNA]</scope>
    <source>
        <strain evidence="3">0127_4</strain>
    </source>
</reference>
<accession>A0A6I6MRG2</accession>
<dbReference type="GO" id="GO:0016787">
    <property type="term" value="F:hydrolase activity"/>
    <property type="evidence" value="ECO:0007669"/>
    <property type="project" value="InterPro"/>
</dbReference>
<dbReference type="KEGG" id="tsv:DSM104635_01028"/>
<dbReference type="Gene3D" id="3.60.21.10">
    <property type="match status" value="1"/>
</dbReference>
<organism evidence="2 3">
    <name type="scientific">Terricaulis silvestris</name>
    <dbReference type="NCBI Taxonomy" id="2686094"/>
    <lineage>
        <taxon>Bacteria</taxon>
        <taxon>Pseudomonadati</taxon>
        <taxon>Pseudomonadota</taxon>
        <taxon>Alphaproteobacteria</taxon>
        <taxon>Caulobacterales</taxon>
        <taxon>Caulobacteraceae</taxon>
        <taxon>Terricaulis</taxon>
    </lineage>
</organism>
<name>A0A6I6MRG2_9CAUL</name>
<sequence length="254" mass="27654">MPLLSNPAGKTPRPRKASVRALPPIALVDNTIEFRLADTLVTALPDGALWIAESKTLIVSDVHFEKGASFARRGQMLPPYDTHVALLKLTDLMLRLQPDIIVSLGDSFHDRLGPATMDARDRELLQLLMSRCDWVWVEGNHDGKAPETLGGVARTVLHVGGLVLRHEPTEGAAPGEIAGHLHPCAKVSGRGRSVRRRCFAFDGERLIMPAFGKFTGGLNLRDEAFEPLFPNGALALVLGKDRVMPAPSERLLAD</sequence>
<dbReference type="InterPro" id="IPR004843">
    <property type="entry name" value="Calcineurin-like_PHP"/>
</dbReference>